<evidence type="ECO:0000313" key="3">
    <source>
        <dbReference type="Proteomes" id="UP000078542"/>
    </source>
</evidence>
<dbReference type="Proteomes" id="UP000078542">
    <property type="component" value="Unassembled WGS sequence"/>
</dbReference>
<name>A0A195CHJ4_9HYME</name>
<evidence type="ECO:0000313" key="2">
    <source>
        <dbReference type="EMBL" id="KYM99901.1"/>
    </source>
</evidence>
<sequence length="369" mass="41570">MFVFRFPFEDETTRLTTSDSATPCDAAPRRTSAKPETQQAEVEREKRSVDKGEWKGGSSFGNSGTELVDESVGGYRRLSRRRATSNTEQEGSREEKRTVSKADRKTRQRRVQETKRERIEPGPPFLAPSSAPLVSYLFVTVSLVSHEPINIFFDSREARLSRLRDSARRLGKEENTKESGKGIVAVSPDHLWREKEEIRVAPICDDEWKPACAGCSFARPNRFTAFLSSGFLRELTISLVRLLSRIQKALPPRLSLPSRYKREYPVSLPCRPILVINFQVVQQRPCPTGPACGHASALHLHPVKCRKLVKARAVMCRIASRIAGRKEKRLTTVYNPAYPFTSSLKPQLDDGSVTSSADPKAEIARLRFN</sequence>
<proteinExistence type="predicted"/>
<feature type="compositionally biased region" description="Basic and acidic residues" evidence="1">
    <location>
        <begin position="90"/>
        <end position="120"/>
    </location>
</feature>
<gene>
    <name evidence="2" type="ORF">ALC62_09522</name>
</gene>
<dbReference type="EMBL" id="KQ977791">
    <property type="protein sequence ID" value="KYM99901.1"/>
    <property type="molecule type" value="Genomic_DNA"/>
</dbReference>
<dbReference type="AlphaFoldDB" id="A0A195CHJ4"/>
<protein>
    <submittedName>
        <fullName evidence="2">Uncharacterized protein</fullName>
    </submittedName>
</protein>
<organism evidence="2 3">
    <name type="scientific">Cyphomyrmex costatus</name>
    <dbReference type="NCBI Taxonomy" id="456900"/>
    <lineage>
        <taxon>Eukaryota</taxon>
        <taxon>Metazoa</taxon>
        <taxon>Ecdysozoa</taxon>
        <taxon>Arthropoda</taxon>
        <taxon>Hexapoda</taxon>
        <taxon>Insecta</taxon>
        <taxon>Pterygota</taxon>
        <taxon>Neoptera</taxon>
        <taxon>Endopterygota</taxon>
        <taxon>Hymenoptera</taxon>
        <taxon>Apocrita</taxon>
        <taxon>Aculeata</taxon>
        <taxon>Formicoidea</taxon>
        <taxon>Formicidae</taxon>
        <taxon>Myrmicinae</taxon>
        <taxon>Cyphomyrmex</taxon>
    </lineage>
</organism>
<feature type="compositionally biased region" description="Basic and acidic residues" evidence="1">
    <location>
        <begin position="41"/>
        <end position="54"/>
    </location>
</feature>
<accession>A0A195CHJ4</accession>
<feature type="region of interest" description="Disordered" evidence="1">
    <location>
        <begin position="9"/>
        <end position="125"/>
    </location>
</feature>
<reference evidence="2 3" key="1">
    <citation type="submission" date="2016-03" db="EMBL/GenBank/DDBJ databases">
        <title>Cyphomyrmex costatus WGS genome.</title>
        <authorList>
            <person name="Nygaard S."/>
            <person name="Hu H."/>
            <person name="Boomsma J."/>
            <person name="Zhang G."/>
        </authorList>
    </citation>
    <scope>NUCLEOTIDE SEQUENCE [LARGE SCALE GENOMIC DNA]</scope>
    <source>
        <strain evidence="2">MS0001</strain>
        <tissue evidence="2">Whole body</tissue>
    </source>
</reference>
<evidence type="ECO:0000256" key="1">
    <source>
        <dbReference type="SAM" id="MobiDB-lite"/>
    </source>
</evidence>
<keyword evidence="3" id="KW-1185">Reference proteome</keyword>